<dbReference type="EMBL" id="CM007647">
    <property type="protein sequence ID" value="ONM06490.1"/>
    <property type="molecule type" value="Genomic_DNA"/>
</dbReference>
<dbReference type="PaxDb" id="4577-GRMZM5G807333_P01"/>
<reference evidence="1" key="1">
    <citation type="submission" date="2015-12" db="EMBL/GenBank/DDBJ databases">
        <title>Update maize B73 reference genome by single molecule sequencing technologies.</title>
        <authorList>
            <consortium name="Maize Genome Sequencing Project"/>
            <person name="Ware D."/>
        </authorList>
    </citation>
    <scope>NUCLEOTIDE SEQUENCE [LARGE SCALE GENOMIC DNA]</scope>
    <source>
        <tissue evidence="1">Seedling</tissue>
    </source>
</reference>
<dbReference type="EMBL" id="CM007647">
    <property type="protein sequence ID" value="ONM06491.1"/>
    <property type="molecule type" value="Genomic_DNA"/>
</dbReference>
<organism evidence="1">
    <name type="scientific">Zea mays</name>
    <name type="common">Maize</name>
    <dbReference type="NCBI Taxonomy" id="4577"/>
    <lineage>
        <taxon>Eukaryota</taxon>
        <taxon>Viridiplantae</taxon>
        <taxon>Streptophyta</taxon>
        <taxon>Embryophyta</taxon>
        <taxon>Tracheophyta</taxon>
        <taxon>Spermatophyta</taxon>
        <taxon>Magnoliopsida</taxon>
        <taxon>Liliopsida</taxon>
        <taxon>Poales</taxon>
        <taxon>Poaceae</taxon>
        <taxon>PACMAD clade</taxon>
        <taxon>Panicoideae</taxon>
        <taxon>Andropogonodae</taxon>
        <taxon>Andropogoneae</taxon>
        <taxon>Tripsacinae</taxon>
        <taxon>Zea</taxon>
    </lineage>
</organism>
<dbReference type="AlphaFoldDB" id="A0A1D6KVD3"/>
<evidence type="ECO:0000313" key="1">
    <source>
        <dbReference type="EMBL" id="ONM06491.1"/>
    </source>
</evidence>
<proteinExistence type="predicted"/>
<sequence>MKQEHLHLAMVHSYSSLSQLDSTNWCSCCWMANDNPSLHPVVFRLSNISVCSQRLEPLQVHLALVTNQQIHNIS</sequence>
<accession>A0A1D6KVD3</accession>
<gene>
    <name evidence="1" type="ORF">ZEAMMB73_Zm00001d032977</name>
</gene>
<protein>
    <submittedName>
        <fullName evidence="1">Uncharacterized protein</fullName>
    </submittedName>
</protein>
<name>A0A1D6KVD3_MAIZE</name>